<dbReference type="SUPFAM" id="SSF57095">
    <property type="entry name" value="Scorpion toxin-like"/>
    <property type="match status" value="1"/>
</dbReference>
<feature type="signal peptide" evidence="9">
    <location>
        <begin position="1"/>
        <end position="19"/>
    </location>
</feature>
<keyword evidence="3" id="KW-0929">Antimicrobial</keyword>
<evidence type="ECO:0000313" key="11">
    <source>
        <dbReference type="EnsemblMetazoa" id="XP_050504996.1"/>
    </source>
</evidence>
<dbReference type="PANTHER" id="PTHR13645">
    <property type="entry name" value="DEFENSIN"/>
    <property type="match status" value="1"/>
</dbReference>
<keyword evidence="6" id="KW-0211">Defensin</keyword>
<name>A0ABM5K481_DIAVI</name>
<evidence type="ECO:0000256" key="4">
    <source>
        <dbReference type="ARBA" id="ARBA00022588"/>
    </source>
</evidence>
<dbReference type="RefSeq" id="XP_050504996.1">
    <property type="nucleotide sequence ID" value="XM_050649039.1"/>
</dbReference>
<evidence type="ECO:0000256" key="6">
    <source>
        <dbReference type="ARBA" id="ARBA00022940"/>
    </source>
</evidence>
<proteinExistence type="predicted"/>
<reference evidence="11" key="1">
    <citation type="submission" date="2025-05" db="UniProtKB">
        <authorList>
            <consortium name="EnsemblMetazoa"/>
        </authorList>
    </citation>
    <scope>IDENTIFICATION</scope>
</reference>
<feature type="chain" id="PRO_5046137496" description="Invertebrate defensins family profile domain-containing protein" evidence="9">
    <location>
        <begin position="20"/>
        <end position="80"/>
    </location>
</feature>
<keyword evidence="12" id="KW-1185">Reference proteome</keyword>
<keyword evidence="9" id="KW-0732">Signal</keyword>
<dbReference type="PANTHER" id="PTHR13645:SF0">
    <property type="entry name" value="DEFENSIN"/>
    <property type="match status" value="1"/>
</dbReference>
<comment type="subcellular location">
    <subcellularLocation>
        <location evidence="1">Secreted</location>
    </subcellularLocation>
</comment>
<evidence type="ECO:0000256" key="8">
    <source>
        <dbReference type="ARBA" id="ARBA00023157"/>
    </source>
</evidence>
<evidence type="ECO:0000256" key="5">
    <source>
        <dbReference type="ARBA" id="ARBA00022859"/>
    </source>
</evidence>
<keyword evidence="4" id="KW-0399">Innate immunity</keyword>
<dbReference type="EnsemblMetazoa" id="XM_050649039.1">
    <property type="protein sequence ID" value="XP_050504996.1"/>
    <property type="gene ID" value="LOC126883472"/>
</dbReference>
<accession>A0ABM5K481</accession>
<dbReference type="Pfam" id="PF01097">
    <property type="entry name" value="Defensin_2"/>
    <property type="match status" value="1"/>
</dbReference>
<evidence type="ECO:0000313" key="12">
    <source>
        <dbReference type="Proteomes" id="UP001652700"/>
    </source>
</evidence>
<evidence type="ECO:0000256" key="7">
    <source>
        <dbReference type="ARBA" id="ARBA00023022"/>
    </source>
</evidence>
<dbReference type="InterPro" id="IPR036574">
    <property type="entry name" value="Scorpion_toxin-like_sf"/>
</dbReference>
<keyword evidence="7" id="KW-0044">Antibiotic</keyword>
<evidence type="ECO:0000259" key="10">
    <source>
        <dbReference type="Pfam" id="PF01097"/>
    </source>
</evidence>
<evidence type="ECO:0000256" key="3">
    <source>
        <dbReference type="ARBA" id="ARBA00022529"/>
    </source>
</evidence>
<dbReference type="GeneID" id="126883472"/>
<evidence type="ECO:0000256" key="2">
    <source>
        <dbReference type="ARBA" id="ARBA00022525"/>
    </source>
</evidence>
<keyword evidence="5" id="KW-0391">Immunity</keyword>
<protein>
    <recommendedName>
        <fullName evidence="10">Invertebrate defensins family profile domain-containing protein</fullName>
    </recommendedName>
</protein>
<dbReference type="InterPro" id="IPR001542">
    <property type="entry name" value="Defensin_invertebrate/fungal"/>
</dbReference>
<evidence type="ECO:0000256" key="1">
    <source>
        <dbReference type="ARBA" id="ARBA00004613"/>
    </source>
</evidence>
<organism evidence="11 12">
    <name type="scientific">Diabrotica virgifera virgifera</name>
    <name type="common">western corn rootworm</name>
    <dbReference type="NCBI Taxonomy" id="50390"/>
    <lineage>
        <taxon>Eukaryota</taxon>
        <taxon>Metazoa</taxon>
        <taxon>Ecdysozoa</taxon>
        <taxon>Arthropoda</taxon>
        <taxon>Hexapoda</taxon>
        <taxon>Insecta</taxon>
        <taxon>Pterygota</taxon>
        <taxon>Neoptera</taxon>
        <taxon>Endopterygota</taxon>
        <taxon>Coleoptera</taxon>
        <taxon>Polyphaga</taxon>
        <taxon>Cucujiformia</taxon>
        <taxon>Chrysomeloidea</taxon>
        <taxon>Chrysomelidae</taxon>
        <taxon>Galerucinae</taxon>
        <taxon>Diabroticina</taxon>
        <taxon>Diabroticites</taxon>
        <taxon>Diabrotica</taxon>
    </lineage>
</organism>
<keyword evidence="2" id="KW-0964">Secreted</keyword>
<sequence>MKAVIFCAIFAVVVMQVLALPVDEIEEKDGHLRFKRFTCDVLGSISYNGVSMHDNPCSIKCRMMGSDGGHCDEQKACQCN</sequence>
<dbReference type="Proteomes" id="UP001652700">
    <property type="component" value="Unplaced"/>
</dbReference>
<feature type="domain" description="Invertebrate defensins family profile" evidence="10">
    <location>
        <begin position="50"/>
        <end position="79"/>
    </location>
</feature>
<evidence type="ECO:0000256" key="9">
    <source>
        <dbReference type="SAM" id="SignalP"/>
    </source>
</evidence>
<keyword evidence="8" id="KW-1015">Disulfide bond</keyword>
<dbReference type="Gene3D" id="3.30.30.10">
    <property type="entry name" value="Knottin, scorpion toxin-like"/>
    <property type="match status" value="1"/>
</dbReference>